<reference evidence="1" key="1">
    <citation type="submission" date="2021-02" db="EMBL/GenBank/DDBJ databases">
        <authorList>
            <person name="Nowell W R."/>
        </authorList>
    </citation>
    <scope>NUCLEOTIDE SEQUENCE</scope>
</reference>
<proteinExistence type="predicted"/>
<feature type="non-terminal residue" evidence="1">
    <location>
        <position position="141"/>
    </location>
</feature>
<evidence type="ECO:0000313" key="2">
    <source>
        <dbReference type="Proteomes" id="UP000663828"/>
    </source>
</evidence>
<accession>A0A816HZ14</accession>
<protein>
    <submittedName>
        <fullName evidence="1">Uncharacterized protein</fullName>
    </submittedName>
</protein>
<feature type="non-terminal residue" evidence="1">
    <location>
        <position position="1"/>
    </location>
</feature>
<keyword evidence="2" id="KW-1185">Reference proteome</keyword>
<evidence type="ECO:0000313" key="1">
    <source>
        <dbReference type="EMBL" id="CAF1691895.1"/>
    </source>
</evidence>
<name>A0A816HZ14_ADIRI</name>
<dbReference type="EMBL" id="CAJNOR010022255">
    <property type="protein sequence ID" value="CAF1691895.1"/>
    <property type="molecule type" value="Genomic_DNA"/>
</dbReference>
<dbReference type="Proteomes" id="UP000663828">
    <property type="component" value="Unassembled WGS sequence"/>
</dbReference>
<dbReference type="AlphaFoldDB" id="A0A816HZ14"/>
<gene>
    <name evidence="1" type="ORF">XAT740_LOCUS64404</name>
</gene>
<organism evidence="1 2">
    <name type="scientific">Adineta ricciae</name>
    <name type="common">Rotifer</name>
    <dbReference type="NCBI Taxonomy" id="249248"/>
    <lineage>
        <taxon>Eukaryota</taxon>
        <taxon>Metazoa</taxon>
        <taxon>Spiralia</taxon>
        <taxon>Gnathifera</taxon>
        <taxon>Rotifera</taxon>
        <taxon>Eurotatoria</taxon>
        <taxon>Bdelloidea</taxon>
        <taxon>Adinetida</taxon>
        <taxon>Adinetidae</taxon>
        <taxon>Adineta</taxon>
    </lineage>
</organism>
<sequence length="141" mass="16350">KRELKVNQKEEEKLTSNTLQQARRQFPHIQIQANNGALSLHGPSGHILNAELYIRQQLITPFSMTLKSDQKNDNLARNLRSITSMPGDLFGPLRWRWESECQVKVRTKMHKNNGTIEVNVEGLDSQNQAVQKEFRSFLSWH</sequence>
<comment type="caution">
    <text evidence="1">The sequence shown here is derived from an EMBL/GenBank/DDBJ whole genome shotgun (WGS) entry which is preliminary data.</text>
</comment>